<accession>A0A0E0D9W6</accession>
<dbReference type="Proteomes" id="UP000008021">
    <property type="component" value="Chromosome 4"/>
</dbReference>
<evidence type="ECO:0000313" key="2">
    <source>
        <dbReference type="Proteomes" id="UP000008021"/>
    </source>
</evidence>
<evidence type="ECO:0000313" key="1">
    <source>
        <dbReference type="EnsemblPlants" id="OMERI04G00140.1"/>
    </source>
</evidence>
<dbReference type="Gramene" id="OMERI04G00140.1">
    <property type="protein sequence ID" value="OMERI04G00140.1"/>
    <property type="gene ID" value="OMERI04G00140"/>
</dbReference>
<name>A0A0E0D9W6_9ORYZ</name>
<proteinExistence type="predicted"/>
<sequence length="11" mass="1327">MDLHQKQNKEG</sequence>
<reference evidence="1" key="2">
    <citation type="submission" date="2018-05" db="EMBL/GenBank/DDBJ databases">
        <title>OmerRS3 (Oryza meridionalis Reference Sequence Version 3).</title>
        <authorList>
            <person name="Zhang J."/>
            <person name="Kudrna D."/>
            <person name="Lee S."/>
            <person name="Talag J."/>
            <person name="Welchert J."/>
            <person name="Wing R.A."/>
        </authorList>
    </citation>
    <scope>NUCLEOTIDE SEQUENCE [LARGE SCALE GENOMIC DNA]</scope>
    <source>
        <strain evidence="1">cv. OR44</strain>
    </source>
</reference>
<dbReference type="HOGENOM" id="CLU_3437655_0_0_1"/>
<protein>
    <submittedName>
        <fullName evidence="1">Uncharacterized protein</fullName>
    </submittedName>
</protein>
<keyword evidence="2" id="KW-1185">Reference proteome</keyword>
<reference evidence="1" key="1">
    <citation type="submission" date="2015-04" db="UniProtKB">
        <authorList>
            <consortium name="EnsemblPlants"/>
        </authorList>
    </citation>
    <scope>IDENTIFICATION</scope>
</reference>
<organism evidence="1">
    <name type="scientific">Oryza meridionalis</name>
    <dbReference type="NCBI Taxonomy" id="40149"/>
    <lineage>
        <taxon>Eukaryota</taxon>
        <taxon>Viridiplantae</taxon>
        <taxon>Streptophyta</taxon>
        <taxon>Embryophyta</taxon>
        <taxon>Tracheophyta</taxon>
        <taxon>Spermatophyta</taxon>
        <taxon>Magnoliopsida</taxon>
        <taxon>Liliopsida</taxon>
        <taxon>Poales</taxon>
        <taxon>Poaceae</taxon>
        <taxon>BOP clade</taxon>
        <taxon>Oryzoideae</taxon>
        <taxon>Oryzeae</taxon>
        <taxon>Oryzinae</taxon>
        <taxon>Oryza</taxon>
    </lineage>
</organism>
<dbReference type="EnsemblPlants" id="OMERI04G00140.1">
    <property type="protein sequence ID" value="OMERI04G00140.1"/>
    <property type="gene ID" value="OMERI04G00140"/>
</dbReference>